<protein>
    <submittedName>
        <fullName evidence="2">Uncharacterized protein</fullName>
    </submittedName>
</protein>
<dbReference type="Proteomes" id="UP000002945">
    <property type="component" value="Unassembled WGS sequence"/>
</dbReference>
<feature type="transmembrane region" description="Helical" evidence="1">
    <location>
        <begin position="61"/>
        <end position="79"/>
    </location>
</feature>
<organism evidence="2 3">
    <name type="scientific">Kordia algicida OT-1</name>
    <dbReference type="NCBI Taxonomy" id="391587"/>
    <lineage>
        <taxon>Bacteria</taxon>
        <taxon>Pseudomonadati</taxon>
        <taxon>Bacteroidota</taxon>
        <taxon>Flavobacteriia</taxon>
        <taxon>Flavobacteriales</taxon>
        <taxon>Flavobacteriaceae</taxon>
        <taxon>Kordia</taxon>
    </lineage>
</organism>
<dbReference type="EMBL" id="ABIB01000011">
    <property type="protein sequence ID" value="EDP95017.1"/>
    <property type="molecule type" value="Genomic_DNA"/>
</dbReference>
<sequence>MTKKITKDSIPLLLIYVLMMVTLIKHVTSDITLHQKHYISFALILVSTFLYFFNRKWFVHFFFFVLLIGTFDLIHIFYINMKITISFININLIFLIVFGIHLILNKLIDDNLFPEKKNKA</sequence>
<name>A9E6D8_9FLAO</name>
<dbReference type="eggNOG" id="ENOG502ZNH4">
    <property type="taxonomic scope" value="Bacteria"/>
</dbReference>
<feature type="transmembrane region" description="Helical" evidence="1">
    <location>
        <begin position="12"/>
        <end position="31"/>
    </location>
</feature>
<feature type="transmembrane region" description="Helical" evidence="1">
    <location>
        <begin position="85"/>
        <end position="104"/>
    </location>
</feature>
<keyword evidence="3" id="KW-1185">Reference proteome</keyword>
<dbReference type="HOGENOM" id="CLU_2046556_0_0_10"/>
<dbReference type="RefSeq" id="WP_007092923.1">
    <property type="nucleotide sequence ID" value="NZ_CP142125.1"/>
</dbReference>
<dbReference type="AlphaFoldDB" id="A9E6D8"/>
<keyword evidence="1" id="KW-0812">Transmembrane</keyword>
<feature type="transmembrane region" description="Helical" evidence="1">
    <location>
        <begin position="37"/>
        <end position="54"/>
    </location>
</feature>
<evidence type="ECO:0000313" key="2">
    <source>
        <dbReference type="EMBL" id="EDP95017.1"/>
    </source>
</evidence>
<reference evidence="2 3" key="1">
    <citation type="journal article" date="2011" name="J. Bacteriol.">
        <title>Genome sequence of the algicidal bacterium Kordia algicida OT-1.</title>
        <authorList>
            <person name="Lee H.S."/>
            <person name="Kang S.G."/>
            <person name="Kwon K.K."/>
            <person name="Lee J.H."/>
            <person name="Kim S.J."/>
        </authorList>
    </citation>
    <scope>NUCLEOTIDE SEQUENCE [LARGE SCALE GENOMIC DNA]</scope>
    <source>
        <strain evidence="2 3">OT-1</strain>
    </source>
</reference>
<accession>A9E6D8</accession>
<comment type="caution">
    <text evidence="2">The sequence shown here is derived from an EMBL/GenBank/DDBJ whole genome shotgun (WGS) entry which is preliminary data.</text>
</comment>
<evidence type="ECO:0000313" key="3">
    <source>
        <dbReference type="Proteomes" id="UP000002945"/>
    </source>
</evidence>
<dbReference type="OrthoDB" id="1163333at2"/>
<evidence type="ECO:0000256" key="1">
    <source>
        <dbReference type="SAM" id="Phobius"/>
    </source>
</evidence>
<keyword evidence="1" id="KW-0472">Membrane</keyword>
<keyword evidence="1" id="KW-1133">Transmembrane helix</keyword>
<proteinExistence type="predicted"/>
<gene>
    <name evidence="2" type="ORF">KAOT1_01739</name>
</gene>